<dbReference type="PROSITE" id="PS00518">
    <property type="entry name" value="ZF_RING_1"/>
    <property type="match status" value="1"/>
</dbReference>
<dbReference type="SMART" id="SM00184">
    <property type="entry name" value="RING"/>
    <property type="match status" value="1"/>
</dbReference>
<evidence type="ECO:0000256" key="4">
    <source>
        <dbReference type="ARBA" id="ARBA00022801"/>
    </source>
</evidence>
<keyword evidence="3 7" id="KW-0863">Zinc-finger</keyword>
<dbReference type="Gene3D" id="3.40.50.300">
    <property type="entry name" value="P-loop containing nucleotide triphosphate hydrolases"/>
    <property type="match status" value="1"/>
</dbReference>
<feature type="compositionally biased region" description="Basic and acidic residues" evidence="9">
    <location>
        <begin position="739"/>
        <end position="751"/>
    </location>
</feature>
<feature type="region of interest" description="Disordered" evidence="9">
    <location>
        <begin position="739"/>
        <end position="770"/>
    </location>
</feature>
<dbReference type="InterPro" id="IPR014001">
    <property type="entry name" value="Helicase_ATP-bd"/>
</dbReference>
<dbReference type="GO" id="GO:0004386">
    <property type="term" value="F:helicase activity"/>
    <property type="evidence" value="ECO:0007669"/>
    <property type="project" value="UniProtKB-KW"/>
</dbReference>
<keyword evidence="14" id="KW-1185">Reference proteome</keyword>
<keyword evidence="5" id="KW-0862">Zinc</keyword>
<keyword evidence="13" id="KW-0347">Helicase</keyword>
<reference evidence="13" key="1">
    <citation type="journal article" date="2023" name="Mol. Phylogenet. Evol.">
        <title>Genome-scale phylogeny and comparative genomics of the fungal order Sordariales.</title>
        <authorList>
            <person name="Hensen N."/>
            <person name="Bonometti L."/>
            <person name="Westerberg I."/>
            <person name="Brannstrom I.O."/>
            <person name="Guillou S."/>
            <person name="Cros-Aarteil S."/>
            <person name="Calhoun S."/>
            <person name="Haridas S."/>
            <person name="Kuo A."/>
            <person name="Mondo S."/>
            <person name="Pangilinan J."/>
            <person name="Riley R."/>
            <person name="LaButti K."/>
            <person name="Andreopoulos B."/>
            <person name="Lipzen A."/>
            <person name="Chen C."/>
            <person name="Yan M."/>
            <person name="Daum C."/>
            <person name="Ng V."/>
            <person name="Clum A."/>
            <person name="Steindorff A."/>
            <person name="Ohm R.A."/>
            <person name="Martin F."/>
            <person name="Silar P."/>
            <person name="Natvig D.O."/>
            <person name="Lalanne C."/>
            <person name="Gautier V."/>
            <person name="Ament-Velasquez S.L."/>
            <person name="Kruys A."/>
            <person name="Hutchinson M.I."/>
            <person name="Powell A.J."/>
            <person name="Barry K."/>
            <person name="Miller A.N."/>
            <person name="Grigoriev I.V."/>
            <person name="Debuchy R."/>
            <person name="Gladieux P."/>
            <person name="Hiltunen Thoren M."/>
            <person name="Johannesson H."/>
        </authorList>
    </citation>
    <scope>NUCLEOTIDE SEQUENCE</scope>
    <source>
        <strain evidence="13">CBS 103.79</strain>
    </source>
</reference>
<name>A0AAN6MTU7_9PEZI</name>
<dbReference type="PROSITE" id="PS50089">
    <property type="entry name" value="ZF_RING_2"/>
    <property type="match status" value="1"/>
</dbReference>
<keyword evidence="6" id="KW-0067">ATP-binding</keyword>
<dbReference type="InterPro" id="IPR038718">
    <property type="entry name" value="SNF2-like_sf"/>
</dbReference>
<evidence type="ECO:0000259" key="11">
    <source>
        <dbReference type="PROSITE" id="PS51192"/>
    </source>
</evidence>
<dbReference type="PROSITE" id="PS51194">
    <property type="entry name" value="HELICASE_CTER"/>
    <property type="match status" value="1"/>
</dbReference>
<dbReference type="GO" id="GO:0061630">
    <property type="term" value="F:ubiquitin protein ligase activity"/>
    <property type="evidence" value="ECO:0007669"/>
    <property type="project" value="TreeGrafter"/>
</dbReference>
<keyword evidence="1" id="KW-0479">Metal-binding</keyword>
<evidence type="ECO:0000256" key="9">
    <source>
        <dbReference type="SAM" id="MobiDB-lite"/>
    </source>
</evidence>
<dbReference type="PANTHER" id="PTHR45865">
    <property type="entry name" value="E3 UBIQUITIN-PROTEIN LIGASE SHPRH FAMILY MEMBER"/>
    <property type="match status" value="1"/>
</dbReference>
<dbReference type="GO" id="GO:0008270">
    <property type="term" value="F:zinc ion binding"/>
    <property type="evidence" value="ECO:0007669"/>
    <property type="project" value="UniProtKB-KW"/>
</dbReference>
<dbReference type="GO" id="GO:0000209">
    <property type="term" value="P:protein polyubiquitination"/>
    <property type="evidence" value="ECO:0007669"/>
    <property type="project" value="TreeGrafter"/>
</dbReference>
<dbReference type="SUPFAM" id="SSF57850">
    <property type="entry name" value="RING/U-box"/>
    <property type="match status" value="1"/>
</dbReference>
<evidence type="ECO:0000259" key="12">
    <source>
        <dbReference type="PROSITE" id="PS51194"/>
    </source>
</evidence>
<dbReference type="SMART" id="SM00487">
    <property type="entry name" value="DEXDc"/>
    <property type="match status" value="1"/>
</dbReference>
<dbReference type="Gene3D" id="3.30.40.10">
    <property type="entry name" value="Zinc/RING finger domain, C3HC4 (zinc finger)"/>
    <property type="match status" value="1"/>
</dbReference>
<dbReference type="Pfam" id="PF26021">
    <property type="entry name" value="Ferritin_C144_05"/>
    <property type="match status" value="1"/>
</dbReference>
<dbReference type="GO" id="GO:0005524">
    <property type="term" value="F:ATP binding"/>
    <property type="evidence" value="ECO:0007669"/>
    <property type="project" value="InterPro"/>
</dbReference>
<dbReference type="InterPro" id="IPR001841">
    <property type="entry name" value="Znf_RING"/>
</dbReference>
<keyword evidence="2" id="KW-0547">Nucleotide-binding</keyword>
<dbReference type="Pfam" id="PF00176">
    <property type="entry name" value="SNF2-rel_dom"/>
    <property type="match status" value="1"/>
</dbReference>
<feature type="region of interest" description="Disordered" evidence="9">
    <location>
        <begin position="1201"/>
        <end position="1220"/>
    </location>
</feature>
<dbReference type="GO" id="GO:0005634">
    <property type="term" value="C:nucleus"/>
    <property type="evidence" value="ECO:0007669"/>
    <property type="project" value="TreeGrafter"/>
</dbReference>
<evidence type="ECO:0000313" key="13">
    <source>
        <dbReference type="EMBL" id="KAK3906555.1"/>
    </source>
</evidence>
<feature type="domain" description="Helicase C-terminal" evidence="12">
    <location>
        <begin position="1252"/>
        <end position="1408"/>
    </location>
</feature>
<keyword evidence="8" id="KW-0175">Coiled coil</keyword>
<dbReference type="InterPro" id="IPR000330">
    <property type="entry name" value="SNF2_N"/>
</dbReference>
<dbReference type="Pfam" id="PF13923">
    <property type="entry name" value="zf-C3HC4_2"/>
    <property type="match status" value="1"/>
</dbReference>
<feature type="domain" description="RING-type" evidence="10">
    <location>
        <begin position="1140"/>
        <end position="1178"/>
    </location>
</feature>
<evidence type="ECO:0000256" key="1">
    <source>
        <dbReference type="ARBA" id="ARBA00022723"/>
    </source>
</evidence>
<evidence type="ECO:0000256" key="8">
    <source>
        <dbReference type="SAM" id="Coils"/>
    </source>
</evidence>
<evidence type="ECO:0000256" key="5">
    <source>
        <dbReference type="ARBA" id="ARBA00022833"/>
    </source>
</evidence>
<dbReference type="InterPro" id="IPR049730">
    <property type="entry name" value="SNF2/RAD54-like_C"/>
</dbReference>
<feature type="coiled-coil region" evidence="8">
    <location>
        <begin position="1093"/>
        <end position="1120"/>
    </location>
</feature>
<sequence>MSGTAGNRSHRKARAGQKADSGGIAALVECIQSISSRTDGQDQEPSARPVKRAKTARVWESISIAREQLTVTCAEASVSKESPVIKRGNVGDVLAIQLRNSSPDEPAGAIWHLEITSRPKYQGPKFRVCPLLGGASLTPTLKSALNVAESQGFDPGEAGCLWAAVHVSMRQTGDTVQLDFSIDVRWNERTSLWGTGRMNSTSQQALRDEIFRTWHPDLCLPATRGIQTSWSAQDFYQAACIPDKEALDAEVSSMEIGRLGTPLYPFQRRAVQWLLRREGVQWRRDLENSQGGGIAPYVPPASSEPPLSFKPAKDADGNTIFLSPLLAAATRDTALFRSVQNLRGGILAEEMGLGKTLEMIALILLHPRPPSPVTVFDSFLERELLTTSATLIVAPTSLLDQWLSELNRHAPSLKVVFYPGIKRAMKLNDGSEGSAEHLAEQDVVVTTYEVLRTEIWAASDEPLRQMRNKKQYERRKSPLVQLSWWRVCIDEAQMVENWTNNSAKLARMIPRINGWGVTGTPVKDDIQKDLRGLLLFLRYEPYASDSRIWNFLTTFDKVSFRKMFNSISMRHSKSLVRNEIAIPPQKRYVITMPFTAVEEQHYQSLFEELADTFGLDARGHPRHPDWDPEDPTVQSAMRVALDRLRQTVLHPEVGSRNRRALGQKAGPMRTVAEVLDAMLEQTDGAKRTDQRSMLSTKLSRGQILACQKRERDALAIWQEVLATITDIVTECRTQLEKELDEARKEDTRERGPSATDGETEDREDAVSPRVGEARRRLRSALEVQHRAIFFCANGYFSVKSNEQITAPDSDEFKRLEGLEVEAYDRAKEIRKELLQESHGKARNRMEKLAAAAAQQAFAVIPAFKTVDKKGIESRKLADALEEINVALDEQATALDDWREYVIELLLKPLVDEEGDETTGEEYEQSTKLQDEILVYLQVIRTALADRTAVITGQRNFLVDHETKMAARLATVGEGPFPEKFLELMKDREVVKPPFAEGDTLGSMRGVVSELRALSAKLRHEAATGSARAANELAVVSDLLKLALRHQTEQSKVATSMEKETERFMDTLNCRIDYYRQLQEVSDMVGEYEGSMEAEALEATLATAQHQEDALLAKLAAAEAKHRYLMHLKETEAGSEDQRMCVICQTTFKVGVLTVCGHQFCKECITLWFRAHRNCPVCKKHLHPSNLHDITLKPQELKVYSDTHQGGDETPDGVKETPTKKESTIYTEFNAEKLAEIKNIDLDGPSFTTKVDTLIRHLLWLRESDPGAKSIIFSQYKEFLDVLALAFRRYRIGFASFEKTNGITNFKEDPGTEVFLLHARAHASGLNLVNASHVFLCEPLLNTALELQAIARVDRIGQQHETTVWLYIVEGTVEESIYDLSVQRRMEHMGQNLKGKSKESTPELLDTALDEANALEMQQAQLSRLMGKDGISGEAVDKDDLWTCLFGHLRPKPGRGETEAVNPGNAATRRFLAAEAAEGRTAG</sequence>
<dbReference type="PANTHER" id="PTHR45865:SF1">
    <property type="entry name" value="E3 UBIQUITIN-PROTEIN LIGASE SHPRH"/>
    <property type="match status" value="1"/>
</dbReference>
<dbReference type="Gene3D" id="3.40.50.10810">
    <property type="entry name" value="Tandem AAA-ATPase domain"/>
    <property type="match status" value="1"/>
</dbReference>
<comment type="caution">
    <text evidence="13">The sequence shown here is derived from an EMBL/GenBank/DDBJ whole genome shotgun (WGS) entry which is preliminary data.</text>
</comment>
<dbReference type="InterPro" id="IPR001650">
    <property type="entry name" value="Helicase_C-like"/>
</dbReference>
<evidence type="ECO:0000256" key="3">
    <source>
        <dbReference type="ARBA" id="ARBA00022771"/>
    </source>
</evidence>
<dbReference type="EMBL" id="MU855324">
    <property type="protein sequence ID" value="KAK3906555.1"/>
    <property type="molecule type" value="Genomic_DNA"/>
</dbReference>
<reference evidence="13" key="2">
    <citation type="submission" date="2023-05" db="EMBL/GenBank/DDBJ databases">
        <authorList>
            <consortium name="Lawrence Berkeley National Laboratory"/>
            <person name="Steindorff A."/>
            <person name="Hensen N."/>
            <person name="Bonometti L."/>
            <person name="Westerberg I."/>
            <person name="Brannstrom I.O."/>
            <person name="Guillou S."/>
            <person name="Cros-Aarteil S."/>
            <person name="Calhoun S."/>
            <person name="Haridas S."/>
            <person name="Kuo A."/>
            <person name="Mondo S."/>
            <person name="Pangilinan J."/>
            <person name="Riley R."/>
            <person name="Labutti K."/>
            <person name="Andreopoulos B."/>
            <person name="Lipzen A."/>
            <person name="Chen C."/>
            <person name="Yanf M."/>
            <person name="Daum C."/>
            <person name="Ng V."/>
            <person name="Clum A."/>
            <person name="Ohm R."/>
            <person name="Martin F."/>
            <person name="Silar P."/>
            <person name="Natvig D."/>
            <person name="Lalanne C."/>
            <person name="Gautier V."/>
            <person name="Ament-Velasquez S.L."/>
            <person name="Kruys A."/>
            <person name="Hutchinson M.I."/>
            <person name="Powell A.J."/>
            <person name="Barry K."/>
            <person name="Miller A.N."/>
            <person name="Grigoriev I.V."/>
            <person name="Debuchy R."/>
            <person name="Gladieux P."/>
            <person name="Thoren M.H."/>
            <person name="Johannesson H."/>
        </authorList>
    </citation>
    <scope>NUCLEOTIDE SEQUENCE</scope>
    <source>
        <strain evidence="13">CBS 103.79</strain>
    </source>
</reference>
<dbReference type="InterPro" id="IPR013083">
    <property type="entry name" value="Znf_RING/FYVE/PHD"/>
</dbReference>
<evidence type="ECO:0000256" key="6">
    <source>
        <dbReference type="ARBA" id="ARBA00022840"/>
    </source>
</evidence>
<dbReference type="PROSITE" id="PS51192">
    <property type="entry name" value="HELICASE_ATP_BIND_1"/>
    <property type="match status" value="1"/>
</dbReference>
<evidence type="ECO:0000256" key="7">
    <source>
        <dbReference type="PROSITE-ProRule" id="PRU00175"/>
    </source>
</evidence>
<dbReference type="CDD" id="cd18070">
    <property type="entry name" value="DEXQc_SHPRH"/>
    <property type="match status" value="1"/>
</dbReference>
<evidence type="ECO:0000259" key="10">
    <source>
        <dbReference type="PROSITE" id="PS50089"/>
    </source>
</evidence>
<dbReference type="CDD" id="cd18793">
    <property type="entry name" value="SF2_C_SNF"/>
    <property type="match status" value="1"/>
</dbReference>
<gene>
    <name evidence="13" type="ORF">C8A05DRAFT_11722</name>
</gene>
<evidence type="ECO:0000256" key="2">
    <source>
        <dbReference type="ARBA" id="ARBA00022741"/>
    </source>
</evidence>
<dbReference type="GO" id="GO:0016787">
    <property type="term" value="F:hydrolase activity"/>
    <property type="evidence" value="ECO:0007669"/>
    <property type="project" value="UniProtKB-KW"/>
</dbReference>
<feature type="domain" description="Helicase ATP-binding" evidence="11">
    <location>
        <begin position="336"/>
        <end position="539"/>
    </location>
</feature>
<dbReference type="InterPro" id="IPR052583">
    <property type="entry name" value="ATP-helicase/E3_Ub-Ligase"/>
</dbReference>
<keyword evidence="4" id="KW-0378">Hydrolase</keyword>
<dbReference type="Pfam" id="PF00271">
    <property type="entry name" value="Helicase_C"/>
    <property type="match status" value="1"/>
</dbReference>
<dbReference type="FunFam" id="3.40.50.300:FF:001870">
    <property type="entry name" value="SNF2 family helicase/ATPase, putative"/>
    <property type="match status" value="1"/>
</dbReference>
<evidence type="ECO:0000313" key="14">
    <source>
        <dbReference type="Proteomes" id="UP001303889"/>
    </source>
</evidence>
<dbReference type="InterPro" id="IPR027417">
    <property type="entry name" value="P-loop_NTPase"/>
</dbReference>
<dbReference type="Proteomes" id="UP001303889">
    <property type="component" value="Unassembled WGS sequence"/>
</dbReference>
<dbReference type="GO" id="GO:0006974">
    <property type="term" value="P:DNA damage response"/>
    <property type="evidence" value="ECO:0007669"/>
    <property type="project" value="TreeGrafter"/>
</dbReference>
<accession>A0AAN6MTU7</accession>
<dbReference type="SUPFAM" id="SSF52540">
    <property type="entry name" value="P-loop containing nucleoside triphosphate hydrolases"/>
    <property type="match status" value="2"/>
</dbReference>
<dbReference type="InterPro" id="IPR017907">
    <property type="entry name" value="Znf_RING_CS"/>
</dbReference>
<proteinExistence type="predicted"/>
<organism evidence="13 14">
    <name type="scientific">Staphylotrichum tortipilum</name>
    <dbReference type="NCBI Taxonomy" id="2831512"/>
    <lineage>
        <taxon>Eukaryota</taxon>
        <taxon>Fungi</taxon>
        <taxon>Dikarya</taxon>
        <taxon>Ascomycota</taxon>
        <taxon>Pezizomycotina</taxon>
        <taxon>Sordariomycetes</taxon>
        <taxon>Sordariomycetidae</taxon>
        <taxon>Sordariales</taxon>
        <taxon>Chaetomiaceae</taxon>
        <taxon>Staphylotrichum</taxon>
    </lineage>
</organism>
<dbReference type="FunFam" id="3.40.50.10810:FF:000059">
    <property type="entry name" value="SNF2 family helicase/ATPase, putative"/>
    <property type="match status" value="1"/>
</dbReference>
<feature type="region of interest" description="Disordered" evidence="9">
    <location>
        <begin position="1"/>
        <end position="20"/>
    </location>
</feature>
<protein>
    <submittedName>
        <fullName evidence="13">ATP-dependent helicase IRC20</fullName>
    </submittedName>
</protein>
<dbReference type="InterPro" id="IPR059033">
    <property type="entry name" value="C144_05_dom"/>
</dbReference>